<evidence type="ECO:0000313" key="7">
    <source>
        <dbReference type="EMBL" id="AGU14719.1"/>
    </source>
</evidence>
<dbReference type="AlphaFoldDB" id="U3GTT7"/>
<dbReference type="GO" id="GO:0004252">
    <property type="term" value="F:serine-type endopeptidase activity"/>
    <property type="evidence" value="ECO:0007669"/>
    <property type="project" value="InterPro"/>
</dbReference>
<dbReference type="InterPro" id="IPR051201">
    <property type="entry name" value="Chloro_Bact_Ser_Proteases"/>
</dbReference>
<evidence type="ECO:0000256" key="1">
    <source>
        <dbReference type="ARBA" id="ARBA00010541"/>
    </source>
</evidence>
<keyword evidence="2" id="KW-0645">Protease</keyword>
<dbReference type="HOGENOM" id="CLU_020120_3_3_11"/>
<dbReference type="InterPro" id="IPR036034">
    <property type="entry name" value="PDZ_sf"/>
</dbReference>
<dbReference type="GO" id="GO:0006508">
    <property type="term" value="P:proteolysis"/>
    <property type="evidence" value="ECO:0007669"/>
    <property type="project" value="UniProtKB-KW"/>
</dbReference>
<feature type="compositionally biased region" description="Gly residues" evidence="5">
    <location>
        <begin position="94"/>
        <end position="112"/>
    </location>
</feature>
<evidence type="ECO:0000313" key="8">
    <source>
        <dbReference type="Proteomes" id="UP000016943"/>
    </source>
</evidence>
<dbReference type="STRING" id="1348662.CARG_02835"/>
<dbReference type="EMBL" id="CP006365">
    <property type="protein sequence ID" value="AGU14719.1"/>
    <property type="molecule type" value="Genomic_DNA"/>
</dbReference>
<dbReference type="PANTHER" id="PTHR43343:SF3">
    <property type="entry name" value="PROTEASE DO-LIKE 8, CHLOROPLASTIC"/>
    <property type="match status" value="1"/>
</dbReference>
<dbReference type="PROSITE" id="PS50106">
    <property type="entry name" value="PDZ"/>
    <property type="match status" value="1"/>
</dbReference>
<dbReference type="PANTHER" id="PTHR43343">
    <property type="entry name" value="PEPTIDASE S12"/>
    <property type="match status" value="1"/>
</dbReference>
<evidence type="ECO:0000256" key="4">
    <source>
        <dbReference type="ARBA" id="ARBA00022825"/>
    </source>
</evidence>
<protein>
    <recommendedName>
        <fullName evidence="6">PDZ domain-containing protein</fullName>
    </recommendedName>
</protein>
<dbReference type="Pfam" id="PF13365">
    <property type="entry name" value="Trypsin_2"/>
    <property type="match status" value="1"/>
</dbReference>
<dbReference type="MEROPS" id="S01.494"/>
<organism evidence="7 8">
    <name type="scientific">Corynebacterium argentoratense DSM 44202</name>
    <dbReference type="NCBI Taxonomy" id="1348662"/>
    <lineage>
        <taxon>Bacteria</taxon>
        <taxon>Bacillati</taxon>
        <taxon>Actinomycetota</taxon>
        <taxon>Actinomycetes</taxon>
        <taxon>Mycobacteriales</taxon>
        <taxon>Corynebacteriaceae</taxon>
        <taxon>Corynebacterium</taxon>
    </lineage>
</organism>
<dbReference type="KEGG" id="caz:CARG_02835"/>
<comment type="similarity">
    <text evidence="1">Belongs to the peptidase S1C family.</text>
</comment>
<evidence type="ECO:0000256" key="3">
    <source>
        <dbReference type="ARBA" id="ARBA00022801"/>
    </source>
</evidence>
<proteinExistence type="inferred from homology"/>
<dbReference type="Gene3D" id="2.40.10.10">
    <property type="entry name" value="Trypsin-like serine proteases"/>
    <property type="match status" value="2"/>
</dbReference>
<dbReference type="Pfam" id="PF13180">
    <property type="entry name" value="PDZ_2"/>
    <property type="match status" value="1"/>
</dbReference>
<dbReference type="Gene3D" id="2.30.42.10">
    <property type="match status" value="1"/>
</dbReference>
<accession>U3GTT7</accession>
<dbReference type="SUPFAM" id="SSF50494">
    <property type="entry name" value="Trypsin-like serine proteases"/>
    <property type="match status" value="1"/>
</dbReference>
<evidence type="ECO:0000256" key="5">
    <source>
        <dbReference type="SAM" id="MobiDB-lite"/>
    </source>
</evidence>
<evidence type="ECO:0000256" key="2">
    <source>
        <dbReference type="ARBA" id="ARBA00022670"/>
    </source>
</evidence>
<gene>
    <name evidence="7" type="ORF">CARG_02835</name>
</gene>
<dbReference type="InterPro" id="IPR001478">
    <property type="entry name" value="PDZ"/>
</dbReference>
<dbReference type="Proteomes" id="UP000016943">
    <property type="component" value="Chromosome"/>
</dbReference>
<dbReference type="eggNOG" id="COG0265">
    <property type="taxonomic scope" value="Bacteria"/>
</dbReference>
<keyword evidence="3" id="KW-0378">Hydrolase</keyword>
<dbReference type="SUPFAM" id="SSF50156">
    <property type="entry name" value="PDZ domain-like"/>
    <property type="match status" value="1"/>
</dbReference>
<evidence type="ECO:0000259" key="6">
    <source>
        <dbReference type="PROSITE" id="PS50106"/>
    </source>
</evidence>
<dbReference type="SMART" id="SM00228">
    <property type="entry name" value="PDZ"/>
    <property type="match status" value="1"/>
</dbReference>
<feature type="region of interest" description="Disordered" evidence="5">
    <location>
        <begin position="1"/>
        <end position="129"/>
    </location>
</feature>
<dbReference type="GeneID" id="78249396"/>
<reference evidence="7 8" key="1">
    <citation type="journal article" date="2013" name="Genome Announc.">
        <title>Whole-Genome Sequence of the Clinical Strain Corynebacterium argentoratense DSM 44202, Isolated from a Human Throat Specimen.</title>
        <authorList>
            <person name="Bomholt C."/>
            <person name="Glaub A."/>
            <person name="Gravermann K."/>
            <person name="Albersmeier A."/>
            <person name="Brinkrolf K."/>
            <person name="Ruckert C."/>
            <person name="Tauch A."/>
        </authorList>
    </citation>
    <scope>NUCLEOTIDE SEQUENCE [LARGE SCALE GENOMIC DNA]</scope>
    <source>
        <strain evidence="7">DSM 44202</strain>
    </source>
</reference>
<feature type="compositionally biased region" description="Polar residues" evidence="5">
    <location>
        <begin position="57"/>
        <end position="85"/>
    </location>
</feature>
<dbReference type="RefSeq" id="WP_020975870.1">
    <property type="nucleotide sequence ID" value="NC_022198.1"/>
</dbReference>
<feature type="domain" description="PDZ" evidence="6">
    <location>
        <begin position="393"/>
        <end position="449"/>
    </location>
</feature>
<dbReference type="InterPro" id="IPR043504">
    <property type="entry name" value="Peptidase_S1_PA_chymotrypsin"/>
</dbReference>
<keyword evidence="4" id="KW-0720">Serine protease</keyword>
<name>U3GTT7_9CORY</name>
<dbReference type="InterPro" id="IPR009003">
    <property type="entry name" value="Peptidase_S1_PA"/>
</dbReference>
<feature type="compositionally biased region" description="Low complexity" evidence="5">
    <location>
        <begin position="28"/>
        <end position="51"/>
    </location>
</feature>
<dbReference type="PATRIC" id="fig|1348662.3.peg.556"/>
<keyword evidence="8" id="KW-1185">Reference proteome</keyword>
<dbReference type="InterPro" id="IPR001940">
    <property type="entry name" value="Peptidase_S1C"/>
</dbReference>
<dbReference type="FunFam" id="2.40.10.10:FF:000001">
    <property type="entry name" value="Periplasmic serine protease DegS"/>
    <property type="match status" value="1"/>
</dbReference>
<sequence length="488" mass="50265">MNNKPEDFRGVNNPYGQAVPAPQPHAYPGQPTQQFGQAQPAGQQPYTQPQPEAHYHPQSQPEAQYNPQGQHSAYGSNTAEPTRQYEQFEPQMGGNTGSGGMQTDNQGGGFGDQGMPQGPATAAAPEPKKRRTLGMPAVLSLMLVSAVGAGSAVGLGLSAANQHNDNSHVVNALNEPAVQRTGTTEPGDVEQVAANVLPSVVSIRVSSRNAVEEGSGSIISSDGYVLTNNHVVGSAAQGSNIQVTLNDGSTMDADFVAGDAEADIAVIKIRGANDLPVISFGDSSQVRVGQQVVAIGSPLGLSATVTTGIVSALNRPVRASGGDGGESSLIDAIQTDAAINPGNSGGPLVDMNGNLIGMNSVIASMSNGQGQAGSIGLGFAIPVNQVRRLAQQLIDNGRVSQPKIGVSLNPNDRYRGALIADVAKGSPADEAGLRPGELVVGVNDRVIDSNDALIAAIRGFEFGDTITLKVRTSDDQKPREVQVTLPAE</sequence>
<dbReference type="OrthoDB" id="9758917at2"/>
<dbReference type="PRINTS" id="PR00834">
    <property type="entry name" value="PROTEASES2C"/>
</dbReference>